<feature type="transmembrane region" description="Helical" evidence="6">
    <location>
        <begin position="85"/>
        <end position="112"/>
    </location>
</feature>
<dbReference type="Proteomes" id="UP001152795">
    <property type="component" value="Unassembled WGS sequence"/>
</dbReference>
<comment type="caution">
    <text evidence="8">The sequence shown here is derived from an EMBL/GenBank/DDBJ whole genome shotgun (WGS) entry which is preliminary data.</text>
</comment>
<evidence type="ECO:0000313" key="8">
    <source>
        <dbReference type="EMBL" id="CAB3983054.1"/>
    </source>
</evidence>
<evidence type="ECO:0000259" key="7">
    <source>
        <dbReference type="PROSITE" id="PS51225"/>
    </source>
</evidence>
<accession>A0A7D9L8X0</accession>
<evidence type="ECO:0000256" key="2">
    <source>
        <dbReference type="ARBA" id="ARBA00022692"/>
    </source>
</evidence>
<evidence type="ECO:0000256" key="1">
    <source>
        <dbReference type="ARBA" id="ARBA00004141"/>
    </source>
</evidence>
<gene>
    <name evidence="8" type="ORF">PACLA_8A041793</name>
    <name evidence="9" type="ORF">PACLA_8A043098</name>
</gene>
<feature type="transmembrane region" description="Helical" evidence="6">
    <location>
        <begin position="118"/>
        <end position="141"/>
    </location>
</feature>
<evidence type="ECO:0000256" key="5">
    <source>
        <dbReference type="PROSITE-ProRule" id="PRU00581"/>
    </source>
</evidence>
<dbReference type="EMBL" id="CACRXK020000570">
    <property type="protein sequence ID" value="CAB3983054.1"/>
    <property type="molecule type" value="Genomic_DNA"/>
</dbReference>
<name>A0A7D9L8X0_PARCT</name>
<keyword evidence="4 5" id="KW-0472">Membrane</keyword>
<evidence type="ECO:0000256" key="3">
    <source>
        <dbReference type="ARBA" id="ARBA00022989"/>
    </source>
</evidence>
<comment type="subcellular location">
    <subcellularLocation>
        <location evidence="1">Membrane</location>
        <topology evidence="1">Multi-pass membrane protein</topology>
    </subcellularLocation>
</comment>
<evidence type="ECO:0000313" key="9">
    <source>
        <dbReference type="EMBL" id="CAB4029860.1"/>
    </source>
</evidence>
<reference evidence="8" key="1">
    <citation type="submission" date="2020-04" db="EMBL/GenBank/DDBJ databases">
        <authorList>
            <person name="Alioto T."/>
            <person name="Alioto T."/>
            <person name="Gomez Garrido J."/>
        </authorList>
    </citation>
    <scope>NUCLEOTIDE SEQUENCE</scope>
    <source>
        <strain evidence="8">A484AB</strain>
    </source>
</reference>
<dbReference type="InterPro" id="IPR008253">
    <property type="entry name" value="Marvel"/>
</dbReference>
<proteinExistence type="predicted"/>
<evidence type="ECO:0000256" key="4">
    <source>
        <dbReference type="ARBA" id="ARBA00023136"/>
    </source>
</evidence>
<feature type="domain" description="MARVEL" evidence="7">
    <location>
        <begin position="10"/>
        <end position="145"/>
    </location>
</feature>
<feature type="transmembrane region" description="Helical" evidence="6">
    <location>
        <begin position="45"/>
        <end position="73"/>
    </location>
</feature>
<evidence type="ECO:0000313" key="10">
    <source>
        <dbReference type="Proteomes" id="UP001152795"/>
    </source>
</evidence>
<dbReference type="PROSITE" id="PS51225">
    <property type="entry name" value="MARVEL"/>
    <property type="match status" value="1"/>
</dbReference>
<dbReference type="GO" id="GO:0016020">
    <property type="term" value="C:membrane"/>
    <property type="evidence" value="ECO:0007669"/>
    <property type="project" value="UniProtKB-SubCell"/>
</dbReference>
<feature type="transmembrane region" description="Helical" evidence="6">
    <location>
        <begin position="12"/>
        <end position="33"/>
    </location>
</feature>
<sequence length="164" mass="19114">MAGSTRWLEYFISLEGLIKILEFIVSILAFVLILNFDDWSLFSRYGFYIIVSGLCWCSLLIILILHAVGLCAGKVYGNWQREYSLFVFMLSYSLSFMFLFFFGSALLAQWAYDLADGFLILCVILGFVLVILFFIDSFIYYKRVRQIRIEEVTWKPKRTGTSYA</sequence>
<keyword evidence="10" id="KW-1185">Reference proteome</keyword>
<keyword evidence="3 6" id="KW-1133">Transmembrane helix</keyword>
<dbReference type="EMBL" id="CACRXK020016461">
    <property type="protein sequence ID" value="CAB4029860.1"/>
    <property type="molecule type" value="Genomic_DNA"/>
</dbReference>
<dbReference type="AlphaFoldDB" id="A0A7D9L8X0"/>
<organism evidence="8 10">
    <name type="scientific">Paramuricea clavata</name>
    <name type="common">Red gorgonian</name>
    <name type="synonym">Violescent sea-whip</name>
    <dbReference type="NCBI Taxonomy" id="317549"/>
    <lineage>
        <taxon>Eukaryota</taxon>
        <taxon>Metazoa</taxon>
        <taxon>Cnidaria</taxon>
        <taxon>Anthozoa</taxon>
        <taxon>Octocorallia</taxon>
        <taxon>Malacalcyonacea</taxon>
        <taxon>Plexauridae</taxon>
        <taxon>Paramuricea</taxon>
    </lineage>
</organism>
<evidence type="ECO:0000256" key="6">
    <source>
        <dbReference type="SAM" id="Phobius"/>
    </source>
</evidence>
<protein>
    <submittedName>
        <fullName evidence="8">Kelch 3</fullName>
    </submittedName>
</protein>
<dbReference type="OrthoDB" id="5968544at2759"/>
<keyword evidence="2 5" id="KW-0812">Transmembrane</keyword>